<dbReference type="InterPro" id="IPR029063">
    <property type="entry name" value="SAM-dependent_MTases_sf"/>
</dbReference>
<evidence type="ECO:0000256" key="7">
    <source>
        <dbReference type="SAM" id="MobiDB-lite"/>
    </source>
</evidence>
<keyword evidence="6" id="KW-0963">Cytoplasm</keyword>
<proteinExistence type="inferred from homology"/>
<comment type="function">
    <text evidence="6">Specifically methylates the N4 position of cytidine in position 1402 (C1402) of 16S rRNA.</text>
</comment>
<dbReference type="PIRSF" id="PIRSF004486">
    <property type="entry name" value="MraW"/>
    <property type="match status" value="1"/>
</dbReference>
<comment type="subcellular location">
    <subcellularLocation>
        <location evidence="6">Cytoplasm</location>
    </subcellularLocation>
</comment>
<dbReference type="Gene3D" id="1.10.150.170">
    <property type="entry name" value="Putative methyltransferase TM0872, insert domain"/>
    <property type="match status" value="1"/>
</dbReference>
<dbReference type="GO" id="GO:0070475">
    <property type="term" value="P:rRNA base methylation"/>
    <property type="evidence" value="ECO:0007669"/>
    <property type="project" value="UniProtKB-UniRule"/>
</dbReference>
<name>A0A0P7XQ19_9HYPH</name>
<dbReference type="AlphaFoldDB" id="A0A0P7XQ19"/>
<sequence>MSGRGEGDNPAAGGPAPHVPVLLEEVLTALRAREGGIFLDGTFGAGGYARAILDAHPDNRVIGIDRDPSAIAAGQEMVAASGGRLQLVAGRFGDCVQIARETGTCGMLDGIVLDIGVSSMQLDQAARGFSFRLDGPLDMRMEGQGESAADLVNGADESLLADIIYHYGEERRARAIARAIIERRRRAPFETTRDLAELVSGLVRAEPNGPHPATRTFQALRIAVNDELGELARALHGAEAALAPGGRLVVVTFHSLEDRIVKQYLAQRAGRGGGFSRHVPVAGPGPQPSFRLVTKGPVKPGTAENAANPRARSAKLRAGERLDAPAQPESDTITTLASLPRTAREKGRR</sequence>
<accession>A0A0P7XQ19</accession>
<comment type="similarity">
    <text evidence="1 6">Belongs to the methyltransferase superfamily. RsmH family.</text>
</comment>
<dbReference type="InterPro" id="IPR023397">
    <property type="entry name" value="SAM-dep_MeTrfase_MraW_recog"/>
</dbReference>
<evidence type="ECO:0000313" key="8">
    <source>
        <dbReference type="EMBL" id="KPQ09623.1"/>
    </source>
</evidence>
<comment type="caution">
    <text evidence="8">The sequence shown here is derived from an EMBL/GenBank/DDBJ whole genome shotgun (WGS) entry which is preliminary data.</text>
</comment>
<evidence type="ECO:0000256" key="1">
    <source>
        <dbReference type="ARBA" id="ARBA00010396"/>
    </source>
</evidence>
<dbReference type="EMBL" id="FMBM01000001">
    <property type="protein sequence ID" value="SCC78397.1"/>
    <property type="molecule type" value="Genomic_DNA"/>
</dbReference>
<keyword evidence="11" id="KW-1185">Reference proteome</keyword>
<dbReference type="OrthoDB" id="9806637at2"/>
<dbReference type="STRING" id="1653334.GA0071312_0261"/>
<dbReference type="GO" id="GO:0005737">
    <property type="term" value="C:cytoplasm"/>
    <property type="evidence" value="ECO:0007669"/>
    <property type="project" value="UniProtKB-SubCell"/>
</dbReference>
<dbReference type="NCBIfam" id="TIGR00006">
    <property type="entry name" value="16S rRNA (cytosine(1402)-N(4))-methyltransferase RsmH"/>
    <property type="match status" value="1"/>
</dbReference>
<dbReference type="PANTHER" id="PTHR11265">
    <property type="entry name" value="S-ADENOSYL-METHYLTRANSFERASE MRAW"/>
    <property type="match status" value="1"/>
</dbReference>
<dbReference type="SUPFAM" id="SSF53335">
    <property type="entry name" value="S-adenosyl-L-methionine-dependent methyltransferases"/>
    <property type="match status" value="1"/>
</dbReference>
<gene>
    <name evidence="6 8" type="primary">rsmH</name>
    <name evidence="9" type="ORF">GA0071312_0261</name>
    <name evidence="8" type="ORF">HLUCCO17_13900</name>
</gene>
<dbReference type="Gene3D" id="3.40.50.150">
    <property type="entry name" value="Vaccinia Virus protein VP39"/>
    <property type="match status" value="1"/>
</dbReference>
<dbReference type="SUPFAM" id="SSF81799">
    <property type="entry name" value="Putative methyltransferase TM0872, insert domain"/>
    <property type="match status" value="1"/>
</dbReference>
<evidence type="ECO:0000313" key="11">
    <source>
        <dbReference type="Proteomes" id="UP000182800"/>
    </source>
</evidence>
<dbReference type="Pfam" id="PF01795">
    <property type="entry name" value="Methyltransf_5"/>
    <property type="match status" value="1"/>
</dbReference>
<reference evidence="9 11" key="2">
    <citation type="submission" date="2016-08" db="EMBL/GenBank/DDBJ databases">
        <authorList>
            <person name="Varghese N."/>
            <person name="Submissions Spin"/>
        </authorList>
    </citation>
    <scope>NUCLEOTIDE SEQUENCE [LARGE SCALE GENOMIC DNA]</scope>
    <source>
        <strain evidence="9 11">HL-109</strain>
    </source>
</reference>
<dbReference type="EC" id="2.1.1.199" evidence="6"/>
<dbReference type="PATRIC" id="fig|1653334.4.peg.583"/>
<dbReference type="HAMAP" id="MF_01007">
    <property type="entry name" value="16SrRNA_methyltr_H"/>
    <property type="match status" value="1"/>
</dbReference>
<keyword evidence="5 6" id="KW-0949">S-adenosyl-L-methionine</keyword>
<evidence type="ECO:0000313" key="9">
    <source>
        <dbReference type="EMBL" id="SCC78397.1"/>
    </source>
</evidence>
<dbReference type="RefSeq" id="WP_074443301.1">
    <property type="nucleotide sequence ID" value="NZ_FMBM01000001.1"/>
</dbReference>
<evidence type="ECO:0000256" key="2">
    <source>
        <dbReference type="ARBA" id="ARBA00022552"/>
    </source>
</evidence>
<dbReference type="Proteomes" id="UP000182800">
    <property type="component" value="Unassembled WGS sequence"/>
</dbReference>
<feature type="binding site" evidence="6">
    <location>
        <begin position="46"/>
        <end position="48"/>
    </location>
    <ligand>
        <name>S-adenosyl-L-methionine</name>
        <dbReference type="ChEBI" id="CHEBI:59789"/>
    </ligand>
</feature>
<feature type="binding site" evidence="6">
    <location>
        <position position="114"/>
    </location>
    <ligand>
        <name>S-adenosyl-L-methionine</name>
        <dbReference type="ChEBI" id="CHEBI:59789"/>
    </ligand>
</feature>
<feature type="binding site" evidence="6">
    <location>
        <position position="121"/>
    </location>
    <ligand>
        <name>S-adenosyl-L-methionine</name>
        <dbReference type="ChEBI" id="CHEBI:59789"/>
    </ligand>
</feature>
<feature type="binding site" evidence="6">
    <location>
        <position position="92"/>
    </location>
    <ligand>
        <name>S-adenosyl-L-methionine</name>
        <dbReference type="ChEBI" id="CHEBI:59789"/>
    </ligand>
</feature>
<protein>
    <recommendedName>
        <fullName evidence="6">Ribosomal RNA small subunit methyltransferase H</fullName>
        <ecNumber evidence="6">2.1.1.199</ecNumber>
    </recommendedName>
    <alternativeName>
        <fullName evidence="6">16S rRNA m(4)C1402 methyltransferase</fullName>
    </alternativeName>
    <alternativeName>
        <fullName evidence="6">rRNA (cytosine-N(4)-)-methyltransferase RsmH</fullName>
    </alternativeName>
</protein>
<keyword evidence="4 6" id="KW-0808">Transferase</keyword>
<evidence type="ECO:0000313" key="10">
    <source>
        <dbReference type="Proteomes" id="UP000050497"/>
    </source>
</evidence>
<evidence type="ECO:0000256" key="4">
    <source>
        <dbReference type="ARBA" id="ARBA00022679"/>
    </source>
</evidence>
<dbReference type="InterPro" id="IPR002903">
    <property type="entry name" value="RsmH"/>
</dbReference>
<comment type="catalytic activity">
    <reaction evidence="6">
        <text>cytidine(1402) in 16S rRNA + S-adenosyl-L-methionine = N(4)-methylcytidine(1402) in 16S rRNA + S-adenosyl-L-homocysteine + H(+)</text>
        <dbReference type="Rhea" id="RHEA:42928"/>
        <dbReference type="Rhea" id="RHEA-COMP:10286"/>
        <dbReference type="Rhea" id="RHEA-COMP:10287"/>
        <dbReference type="ChEBI" id="CHEBI:15378"/>
        <dbReference type="ChEBI" id="CHEBI:57856"/>
        <dbReference type="ChEBI" id="CHEBI:59789"/>
        <dbReference type="ChEBI" id="CHEBI:74506"/>
        <dbReference type="ChEBI" id="CHEBI:82748"/>
        <dbReference type="EC" id="2.1.1.199"/>
    </reaction>
</comment>
<reference evidence="8 10" key="1">
    <citation type="submission" date="2015-09" db="EMBL/GenBank/DDBJ databases">
        <title>Identification and resolution of microdiversity through metagenomic sequencing of parallel consortia.</title>
        <authorList>
            <person name="Nelson W.C."/>
            <person name="Romine M.F."/>
            <person name="Lindemann S.R."/>
        </authorList>
    </citation>
    <scope>NUCLEOTIDE SEQUENCE [LARGE SCALE GENOMIC DNA]</scope>
    <source>
        <strain evidence="8">HL-109</strain>
    </source>
</reference>
<dbReference type="GO" id="GO:0071424">
    <property type="term" value="F:rRNA (cytosine-N4-)-methyltransferase activity"/>
    <property type="evidence" value="ECO:0007669"/>
    <property type="project" value="UniProtKB-UniRule"/>
</dbReference>
<dbReference type="Proteomes" id="UP000050497">
    <property type="component" value="Unassembled WGS sequence"/>
</dbReference>
<keyword evidence="3 6" id="KW-0489">Methyltransferase</keyword>
<dbReference type="EMBL" id="LJSX01000024">
    <property type="protein sequence ID" value="KPQ09623.1"/>
    <property type="molecule type" value="Genomic_DNA"/>
</dbReference>
<keyword evidence="2 6" id="KW-0698">rRNA processing</keyword>
<feature type="binding site" evidence="6">
    <location>
        <position position="65"/>
    </location>
    <ligand>
        <name>S-adenosyl-L-methionine</name>
        <dbReference type="ChEBI" id="CHEBI:59789"/>
    </ligand>
</feature>
<organism evidence="8 10">
    <name type="scientific">Saliniramus fredricksonii</name>
    <dbReference type="NCBI Taxonomy" id="1653334"/>
    <lineage>
        <taxon>Bacteria</taxon>
        <taxon>Pseudomonadati</taxon>
        <taxon>Pseudomonadota</taxon>
        <taxon>Alphaproteobacteria</taxon>
        <taxon>Hyphomicrobiales</taxon>
        <taxon>Salinarimonadaceae</taxon>
        <taxon>Saliniramus</taxon>
    </lineage>
</organism>
<evidence type="ECO:0000256" key="3">
    <source>
        <dbReference type="ARBA" id="ARBA00022603"/>
    </source>
</evidence>
<feature type="region of interest" description="Disordered" evidence="7">
    <location>
        <begin position="296"/>
        <end position="349"/>
    </location>
</feature>
<evidence type="ECO:0000256" key="6">
    <source>
        <dbReference type="HAMAP-Rule" id="MF_01007"/>
    </source>
</evidence>
<dbReference type="PANTHER" id="PTHR11265:SF0">
    <property type="entry name" value="12S RRNA N4-METHYLCYTIDINE METHYLTRANSFERASE"/>
    <property type="match status" value="1"/>
</dbReference>
<evidence type="ECO:0000256" key="5">
    <source>
        <dbReference type="ARBA" id="ARBA00022691"/>
    </source>
</evidence>